<evidence type="ECO:0000313" key="1">
    <source>
        <dbReference type="EMBL" id="KAI3780596.1"/>
    </source>
</evidence>
<evidence type="ECO:0000313" key="2">
    <source>
        <dbReference type="Proteomes" id="UP001055811"/>
    </source>
</evidence>
<accession>A0ACB9GC63</accession>
<keyword evidence="2" id="KW-1185">Reference proteome</keyword>
<protein>
    <submittedName>
        <fullName evidence="1">Uncharacterized protein</fullName>
    </submittedName>
</protein>
<reference evidence="1 2" key="2">
    <citation type="journal article" date="2022" name="Mol. Ecol. Resour.">
        <title>The genomes of chicory, endive, great burdock and yacon provide insights into Asteraceae paleo-polyploidization history and plant inulin production.</title>
        <authorList>
            <person name="Fan W."/>
            <person name="Wang S."/>
            <person name="Wang H."/>
            <person name="Wang A."/>
            <person name="Jiang F."/>
            <person name="Liu H."/>
            <person name="Zhao H."/>
            <person name="Xu D."/>
            <person name="Zhang Y."/>
        </authorList>
    </citation>
    <scope>NUCLEOTIDE SEQUENCE [LARGE SCALE GENOMIC DNA]</scope>
    <source>
        <strain evidence="2">cv. Punajuju</strain>
        <tissue evidence="1">Leaves</tissue>
    </source>
</reference>
<proteinExistence type="predicted"/>
<dbReference type="EMBL" id="CM042010">
    <property type="protein sequence ID" value="KAI3780596.1"/>
    <property type="molecule type" value="Genomic_DNA"/>
</dbReference>
<comment type="caution">
    <text evidence="1">The sequence shown here is derived from an EMBL/GenBank/DDBJ whole genome shotgun (WGS) entry which is preliminary data.</text>
</comment>
<name>A0ACB9GC63_CICIN</name>
<gene>
    <name evidence="1" type="ORF">L2E82_10580</name>
</gene>
<reference evidence="2" key="1">
    <citation type="journal article" date="2022" name="Mol. Ecol. Resour.">
        <title>The genomes of chicory, endive, great burdock and yacon provide insights into Asteraceae palaeo-polyploidization history and plant inulin production.</title>
        <authorList>
            <person name="Fan W."/>
            <person name="Wang S."/>
            <person name="Wang H."/>
            <person name="Wang A."/>
            <person name="Jiang F."/>
            <person name="Liu H."/>
            <person name="Zhao H."/>
            <person name="Xu D."/>
            <person name="Zhang Y."/>
        </authorList>
    </citation>
    <scope>NUCLEOTIDE SEQUENCE [LARGE SCALE GENOMIC DNA]</scope>
    <source>
        <strain evidence="2">cv. Punajuju</strain>
    </source>
</reference>
<organism evidence="1 2">
    <name type="scientific">Cichorium intybus</name>
    <name type="common">Chicory</name>
    <dbReference type="NCBI Taxonomy" id="13427"/>
    <lineage>
        <taxon>Eukaryota</taxon>
        <taxon>Viridiplantae</taxon>
        <taxon>Streptophyta</taxon>
        <taxon>Embryophyta</taxon>
        <taxon>Tracheophyta</taxon>
        <taxon>Spermatophyta</taxon>
        <taxon>Magnoliopsida</taxon>
        <taxon>eudicotyledons</taxon>
        <taxon>Gunneridae</taxon>
        <taxon>Pentapetalae</taxon>
        <taxon>asterids</taxon>
        <taxon>campanulids</taxon>
        <taxon>Asterales</taxon>
        <taxon>Asteraceae</taxon>
        <taxon>Cichorioideae</taxon>
        <taxon>Cichorieae</taxon>
        <taxon>Cichoriinae</taxon>
        <taxon>Cichorium</taxon>
    </lineage>
</organism>
<dbReference type="Proteomes" id="UP001055811">
    <property type="component" value="Linkage Group LG02"/>
</dbReference>
<sequence>MMGRMKRVVWKIAREARGMFWKCPESSGSSRVRDISEMVVLVEVKVEVAMAVGGDEGGGDGGGGGGGEWW</sequence>